<evidence type="ECO:0000313" key="4">
    <source>
        <dbReference type="EMBL" id="WFP24369.1"/>
    </source>
</evidence>
<dbReference type="InterPro" id="IPR052349">
    <property type="entry name" value="Metallo-hydrolase_Enzymes"/>
</dbReference>
<sequence>MPTQQTAPVPGITGSLADGSMVDVELSADADGIHRVRAVTPFSPDVPHPADWLDLRDHLLLPPAAEPHAHLDKALSWPELSPPSGDLNAAIASWRAGSVSLDEQSFRTRALRATSSMLRNGITAVRTHADVLSHDDPLRAVRVLTEVREHLRGLMDIQVAVLASPLTPTAHIEAALDAGVDLVGGAPHIADDPLAELTRLLDLAEARGIGADLHVDEFLDGDHLTIEAFADRVAEWPDDRIRTAGHCCRLDTLAAADLQRVARALARARVSVVALPVTNLYLQGRSGPSAGRRGITPIDVLRDHGVRVAGGADNIRDPFNPVGRADPLETAALLITAAHQNPDTATDLVTSDARAVLGLEPAGPVVGARADLVAIRGADLTEVIATAPADRVVIVNGTAVARTESTTWTAFPSFPVPSPAGASPAGMSSAAASPLGLSPVGMER</sequence>
<proteinExistence type="predicted"/>
<dbReference type="PANTHER" id="PTHR32027:SF9">
    <property type="entry name" value="BLL3847 PROTEIN"/>
    <property type="match status" value="1"/>
</dbReference>
<dbReference type="GO" id="GO:0016814">
    <property type="term" value="F:hydrolase activity, acting on carbon-nitrogen (but not peptide) bonds, in cyclic amidines"/>
    <property type="evidence" value="ECO:0007669"/>
    <property type="project" value="TreeGrafter"/>
</dbReference>
<evidence type="ECO:0000313" key="6">
    <source>
        <dbReference type="Proteomes" id="UP001213504"/>
    </source>
</evidence>
<reference evidence="3" key="1">
    <citation type="journal article" date="2022" name="Data Brief">
        <title>Draft genome sequence data of Gordonia hongkongensis strain EUFUS-Z928 isolated from the octocoral Eunicea fusca.</title>
        <authorList>
            <person name="Sanchez-Suarez J."/>
            <person name="Diaz L."/>
            <person name="Melo-Bolivar J."/>
            <person name="Villamil L."/>
        </authorList>
    </citation>
    <scope>NUCLEOTIDE SEQUENCE</scope>
    <source>
        <strain evidence="3">EUFUS-Z928</strain>
    </source>
</reference>
<accession>A0AAX3T5B2</accession>
<protein>
    <submittedName>
        <fullName evidence="4">Amidohydrolase family protein</fullName>
    </submittedName>
</protein>
<dbReference type="InterPro" id="IPR032466">
    <property type="entry name" value="Metal_Hydrolase"/>
</dbReference>
<dbReference type="EMBL" id="CP121270">
    <property type="protein sequence ID" value="WFP24369.1"/>
    <property type="molecule type" value="Genomic_DNA"/>
</dbReference>
<dbReference type="Gene3D" id="3.20.20.140">
    <property type="entry name" value="Metal-dependent hydrolases"/>
    <property type="match status" value="1"/>
</dbReference>
<dbReference type="PANTHER" id="PTHR32027">
    <property type="entry name" value="CYTOSINE DEAMINASE"/>
    <property type="match status" value="1"/>
</dbReference>
<dbReference type="SUPFAM" id="SSF51556">
    <property type="entry name" value="Metallo-dependent hydrolases"/>
    <property type="match status" value="1"/>
</dbReference>
<keyword evidence="5" id="KW-1185">Reference proteome</keyword>
<reference evidence="3" key="2">
    <citation type="submission" date="2022-01" db="EMBL/GenBank/DDBJ databases">
        <authorList>
            <person name="Sanchez-Suarez J."/>
            <person name="Villamil L."/>
            <person name="Diaz L.E."/>
        </authorList>
    </citation>
    <scope>NUCLEOTIDE SEQUENCE</scope>
    <source>
        <strain evidence="3">EUFUS-Z928</strain>
    </source>
</reference>
<dbReference type="Proteomes" id="UP001213504">
    <property type="component" value="Chromosome"/>
</dbReference>
<dbReference type="EMBL" id="JAKJLQ010000004">
    <property type="protein sequence ID" value="MDF6100999.1"/>
    <property type="molecule type" value="Genomic_DNA"/>
</dbReference>
<dbReference type="InterPro" id="IPR013108">
    <property type="entry name" value="Amidohydro_3"/>
</dbReference>
<evidence type="ECO:0000313" key="3">
    <source>
        <dbReference type="EMBL" id="MDF6100999.1"/>
    </source>
</evidence>
<dbReference type="Gene3D" id="2.30.40.10">
    <property type="entry name" value="Urease, subunit C, domain 1"/>
    <property type="match status" value="1"/>
</dbReference>
<dbReference type="RefSeq" id="WP_165629581.1">
    <property type="nucleotide sequence ID" value="NZ_CP121270.1"/>
</dbReference>
<dbReference type="AlphaFoldDB" id="A0AAX3T5B2"/>
<evidence type="ECO:0000259" key="2">
    <source>
        <dbReference type="Pfam" id="PF07969"/>
    </source>
</evidence>
<dbReference type="Proteomes" id="UP001152308">
    <property type="component" value="Unassembled WGS sequence"/>
</dbReference>
<gene>
    <name evidence="3" type="ORF">L2299_08020</name>
    <name evidence="4" type="ORF">P9A14_19910</name>
</gene>
<organism evidence="4 6">
    <name type="scientific">Gordonia hongkongensis</name>
    <dbReference type="NCBI Taxonomy" id="1701090"/>
    <lineage>
        <taxon>Bacteria</taxon>
        <taxon>Bacillati</taxon>
        <taxon>Actinomycetota</taxon>
        <taxon>Actinomycetes</taxon>
        <taxon>Mycobacteriales</taxon>
        <taxon>Gordoniaceae</taxon>
        <taxon>Gordonia</taxon>
    </lineage>
</organism>
<evidence type="ECO:0000313" key="5">
    <source>
        <dbReference type="Proteomes" id="UP001152308"/>
    </source>
</evidence>
<feature type="region of interest" description="Disordered" evidence="1">
    <location>
        <begin position="419"/>
        <end position="444"/>
    </location>
</feature>
<feature type="domain" description="Amidohydrolase 3" evidence="2">
    <location>
        <begin position="111"/>
        <end position="398"/>
    </location>
</feature>
<dbReference type="Pfam" id="PF07969">
    <property type="entry name" value="Amidohydro_3"/>
    <property type="match status" value="1"/>
</dbReference>
<dbReference type="InterPro" id="IPR011059">
    <property type="entry name" value="Metal-dep_hydrolase_composite"/>
</dbReference>
<reference evidence="4" key="3">
    <citation type="submission" date="2023-04" db="EMBL/GenBank/DDBJ databases">
        <title>Complete genome sequence of a phthalic acid esters degrading bacterial strain.</title>
        <authorList>
            <person name="Weng L."/>
            <person name="Jia Y."/>
            <person name="Ren L."/>
        </authorList>
    </citation>
    <scope>NUCLEOTIDE SEQUENCE</scope>
    <source>
        <strain evidence="4">RL-LY01</strain>
    </source>
</reference>
<name>A0AAX3T5B2_9ACTN</name>
<evidence type="ECO:0000256" key="1">
    <source>
        <dbReference type="SAM" id="MobiDB-lite"/>
    </source>
</evidence>